<dbReference type="EC" id="3.1.1.-" evidence="8"/>
<dbReference type="InterPro" id="IPR000675">
    <property type="entry name" value="Cutinase/axe"/>
</dbReference>
<dbReference type="RefSeq" id="WP_311628981.1">
    <property type="nucleotide sequence ID" value="NZ_JAVREN010000004.1"/>
</dbReference>
<dbReference type="InterPro" id="IPR029058">
    <property type="entry name" value="AB_hydrolase_fold"/>
</dbReference>
<evidence type="ECO:0000313" key="9">
    <source>
        <dbReference type="EMBL" id="MDT0306058.1"/>
    </source>
</evidence>
<dbReference type="EMBL" id="JAVREN010000004">
    <property type="protein sequence ID" value="MDT0306058.1"/>
    <property type="molecule type" value="Genomic_DNA"/>
</dbReference>
<keyword evidence="7" id="KW-1015">Disulfide bond</keyword>
<dbReference type="SMART" id="SM01110">
    <property type="entry name" value="Cutinase"/>
    <property type="match status" value="1"/>
</dbReference>
<keyword evidence="3 8" id="KW-0719">Serine esterase</keyword>
<comment type="caution">
    <text evidence="9">The sequence shown here is derived from an EMBL/GenBank/DDBJ whole genome shotgun (WGS) entry which is preliminary data.</text>
</comment>
<dbReference type="PANTHER" id="PTHR33630:SF9">
    <property type="entry name" value="CUTINASE 4"/>
    <property type="match status" value="1"/>
</dbReference>
<accession>A0ABU2L411</accession>
<evidence type="ECO:0000256" key="2">
    <source>
        <dbReference type="ARBA" id="ARBA00007534"/>
    </source>
</evidence>
<evidence type="ECO:0000256" key="1">
    <source>
        <dbReference type="ARBA" id="ARBA00004613"/>
    </source>
</evidence>
<dbReference type="Proteomes" id="UP001183388">
    <property type="component" value="Unassembled WGS sequence"/>
</dbReference>
<organism evidence="9 10">
    <name type="scientific">Streptomyces boetiae</name>
    <dbReference type="NCBI Taxonomy" id="3075541"/>
    <lineage>
        <taxon>Bacteria</taxon>
        <taxon>Bacillati</taxon>
        <taxon>Actinomycetota</taxon>
        <taxon>Actinomycetes</taxon>
        <taxon>Kitasatosporales</taxon>
        <taxon>Streptomycetaceae</taxon>
        <taxon>Streptomyces</taxon>
    </lineage>
</organism>
<sequence>MRIRTLSAVLAATALVSVATATSGTATAAAGAAVAAQDGDCPERMIFEAGGHLDPGARVYDASNATLPEGVEFTQIHYSASIWPYPGDPEPMDRSVAEGTATLLDAVREHHAACPATRLTISGYSQGAIVAGDALEALSRDEAIPHRQINGVLYGDPRRVGVNGGPGGIQGNLPGIIPGLTMQGERGFGDLRVRQYCNTNDGICHSENLLTNLVCFANGVVGYFEGDHDYVIDPYRHGGTGDVLIEQPPRIAACGPPLPIQLPTLWELFNGNARAAGRALDELREVLWPLLPEEIRAALHRLLPPEAAP</sequence>
<evidence type="ECO:0000256" key="7">
    <source>
        <dbReference type="ARBA" id="ARBA00023157"/>
    </source>
</evidence>
<dbReference type="Gene3D" id="3.40.50.1820">
    <property type="entry name" value="alpha/beta hydrolase"/>
    <property type="match status" value="1"/>
</dbReference>
<dbReference type="Pfam" id="PF01083">
    <property type="entry name" value="Cutinase"/>
    <property type="match status" value="1"/>
</dbReference>
<comment type="subcellular location">
    <subcellularLocation>
        <location evidence="1 8">Secreted</location>
    </subcellularLocation>
</comment>
<evidence type="ECO:0000313" key="10">
    <source>
        <dbReference type="Proteomes" id="UP001183388"/>
    </source>
</evidence>
<gene>
    <name evidence="9" type="ORF">RM780_03655</name>
</gene>
<keyword evidence="5 8" id="KW-0732">Signal</keyword>
<dbReference type="SUPFAM" id="SSF53474">
    <property type="entry name" value="alpha/beta-Hydrolases"/>
    <property type="match status" value="1"/>
</dbReference>
<evidence type="ECO:0000256" key="5">
    <source>
        <dbReference type="ARBA" id="ARBA00022729"/>
    </source>
</evidence>
<feature type="signal peptide" evidence="8">
    <location>
        <begin position="1"/>
        <end position="28"/>
    </location>
</feature>
<keyword evidence="10" id="KW-1185">Reference proteome</keyword>
<evidence type="ECO:0000256" key="4">
    <source>
        <dbReference type="ARBA" id="ARBA00022525"/>
    </source>
</evidence>
<dbReference type="PROSITE" id="PS00155">
    <property type="entry name" value="CUTINASE_1"/>
    <property type="match status" value="1"/>
</dbReference>
<dbReference type="InterPro" id="IPR043580">
    <property type="entry name" value="CUTINASE_1"/>
</dbReference>
<comment type="similarity">
    <text evidence="2 8">Belongs to the cutinase family.</text>
</comment>
<protein>
    <recommendedName>
        <fullName evidence="8">Cutinase</fullName>
        <ecNumber evidence="8">3.1.1.-</ecNumber>
    </recommendedName>
</protein>
<comment type="function">
    <text evidence="8">Catalyzes the hydrolysis of complex carboxylic polyesters found in the cell wall of plants. Degrades cutin, a macromolecule that forms the structure of the plant cuticle.</text>
</comment>
<reference evidence="10" key="1">
    <citation type="submission" date="2023-07" db="EMBL/GenBank/DDBJ databases">
        <title>30 novel species of actinomycetes from the DSMZ collection.</title>
        <authorList>
            <person name="Nouioui I."/>
        </authorList>
    </citation>
    <scope>NUCLEOTIDE SEQUENCE [LARGE SCALE GENOMIC DNA]</scope>
    <source>
        <strain evidence="10">DSM 44917</strain>
    </source>
</reference>
<keyword evidence="4 8" id="KW-0964">Secreted</keyword>
<evidence type="ECO:0000256" key="8">
    <source>
        <dbReference type="RuleBase" id="RU361263"/>
    </source>
</evidence>
<evidence type="ECO:0000256" key="6">
    <source>
        <dbReference type="ARBA" id="ARBA00022801"/>
    </source>
</evidence>
<keyword evidence="6 8" id="KW-0378">Hydrolase</keyword>
<proteinExistence type="inferred from homology"/>
<name>A0ABU2L411_9ACTN</name>
<evidence type="ECO:0000256" key="3">
    <source>
        <dbReference type="ARBA" id="ARBA00022487"/>
    </source>
</evidence>
<dbReference type="PANTHER" id="PTHR33630">
    <property type="entry name" value="CUTINASE RV1984C-RELATED-RELATED"/>
    <property type="match status" value="1"/>
</dbReference>
<feature type="chain" id="PRO_5044954562" description="Cutinase" evidence="8">
    <location>
        <begin position="29"/>
        <end position="309"/>
    </location>
</feature>